<feature type="transmembrane region" description="Helical" evidence="8">
    <location>
        <begin position="20"/>
        <end position="40"/>
    </location>
</feature>
<proteinExistence type="inferred from homology"/>
<evidence type="ECO:0000313" key="10">
    <source>
        <dbReference type="Proteomes" id="UP001345827"/>
    </source>
</evidence>
<evidence type="ECO:0000256" key="7">
    <source>
        <dbReference type="PIRSR" id="PIRSR602403-1"/>
    </source>
</evidence>
<dbReference type="Pfam" id="PF00067">
    <property type="entry name" value="p450"/>
    <property type="match status" value="1"/>
</dbReference>
<evidence type="ECO:0008006" key="11">
    <source>
        <dbReference type="Google" id="ProtNLM"/>
    </source>
</evidence>
<comment type="similarity">
    <text evidence="3">Belongs to the cytochrome P450 family.</text>
</comment>
<accession>A0AAV9Q3Z2</accession>
<keyword evidence="8" id="KW-1133">Transmembrane helix</keyword>
<comment type="subcellular location">
    <subcellularLocation>
        <location evidence="2">Endoplasmic reticulum membrane</location>
        <topology evidence="2">Single-pass membrane protein</topology>
    </subcellularLocation>
</comment>
<gene>
    <name evidence="9" type="ORF">LTR25_007520</name>
</gene>
<dbReference type="Proteomes" id="UP001345827">
    <property type="component" value="Unassembled WGS sequence"/>
</dbReference>
<keyword evidence="7" id="KW-0349">Heme</keyword>
<dbReference type="GO" id="GO:0005506">
    <property type="term" value="F:iron ion binding"/>
    <property type="evidence" value="ECO:0007669"/>
    <property type="project" value="InterPro"/>
</dbReference>
<evidence type="ECO:0000256" key="8">
    <source>
        <dbReference type="SAM" id="Phobius"/>
    </source>
</evidence>
<dbReference type="InterPro" id="IPR001128">
    <property type="entry name" value="Cyt_P450"/>
</dbReference>
<keyword evidence="8" id="KW-0812">Transmembrane</keyword>
<dbReference type="GO" id="GO:0004497">
    <property type="term" value="F:monooxygenase activity"/>
    <property type="evidence" value="ECO:0007669"/>
    <property type="project" value="InterPro"/>
</dbReference>
<keyword evidence="8" id="KW-0472">Membrane</keyword>
<sequence>MDLTGQSRVAILQHTITNIINHPLLSVLGVFISICIITRIRSGIRFQSTISKGRRPNPAGDTIQQPPIPPYWIPWLGHGANFALGGTDYLTRTARSLGAHGSIYTLWMGNSKHHMVTVPGIERQLISKNAPVTMEPFIHHVMQNFWDDRGATRATDPKPLWGSIHGALSDMLRENFVASAIKDTVKALEHQTWNLVSGARSEVDQAIWEREADVRIVSSQDSDNDGDGCNSFVAEAELFQLVRYFVGNIATTVLMGHDFINNFPNIMHDLWEMDTRFNLFVAGTPRWFPGMIRPAAARERVIAAIGEHHDALFKYLDGEDPGPNWSDMSDVASVIVTRAVEFRKAGASRRGWSTGNGSVMWAMNINSNPVVFWLIWYVFSDACLLEELRREMAPYVRFRPAEDNGLPIKEAPRLEIDLASLWGKCPLLKGAFFETMRIEAASMSYKQLEDDFVVTETDEDAKLLGKSQPQSFLLRKGDYVAVPHGVHQSDEKYFRDPMRFDARRFWIQEEGDEKRAGSQDDPGAARVDYGSMRVWGGGKNMCKGKTFAEREVILFAAAIIMQWDMEPVENAGKWVHPGRKIGAGAVNPVKPVRVRMKRREAW</sequence>
<dbReference type="Gene3D" id="1.10.630.10">
    <property type="entry name" value="Cytochrome P450"/>
    <property type="match status" value="1"/>
</dbReference>
<keyword evidence="6 7" id="KW-0408">Iron</keyword>
<evidence type="ECO:0000256" key="3">
    <source>
        <dbReference type="ARBA" id="ARBA00010617"/>
    </source>
</evidence>
<dbReference type="GO" id="GO:0005789">
    <property type="term" value="C:endoplasmic reticulum membrane"/>
    <property type="evidence" value="ECO:0007669"/>
    <property type="project" value="UniProtKB-SubCell"/>
</dbReference>
<organism evidence="9 10">
    <name type="scientific">Vermiconidia calcicola</name>
    <dbReference type="NCBI Taxonomy" id="1690605"/>
    <lineage>
        <taxon>Eukaryota</taxon>
        <taxon>Fungi</taxon>
        <taxon>Dikarya</taxon>
        <taxon>Ascomycota</taxon>
        <taxon>Pezizomycotina</taxon>
        <taxon>Dothideomycetes</taxon>
        <taxon>Dothideomycetidae</taxon>
        <taxon>Mycosphaerellales</taxon>
        <taxon>Extremaceae</taxon>
        <taxon>Vermiconidia</taxon>
    </lineage>
</organism>
<keyword evidence="10" id="KW-1185">Reference proteome</keyword>
<evidence type="ECO:0000256" key="2">
    <source>
        <dbReference type="ARBA" id="ARBA00004389"/>
    </source>
</evidence>
<dbReference type="GO" id="GO:0016705">
    <property type="term" value="F:oxidoreductase activity, acting on paired donors, with incorporation or reduction of molecular oxygen"/>
    <property type="evidence" value="ECO:0007669"/>
    <property type="project" value="InterPro"/>
</dbReference>
<keyword evidence="5 7" id="KW-0479">Metal-binding</keyword>
<keyword evidence="4" id="KW-0444">Lipid biosynthesis</keyword>
<reference evidence="9 10" key="1">
    <citation type="submission" date="2023-06" db="EMBL/GenBank/DDBJ databases">
        <title>Black Yeasts Isolated from many extreme environments.</title>
        <authorList>
            <person name="Coleine C."/>
            <person name="Stajich J.E."/>
            <person name="Selbmann L."/>
        </authorList>
    </citation>
    <scope>NUCLEOTIDE SEQUENCE [LARGE SCALE GENOMIC DNA]</scope>
    <source>
        <strain evidence="9 10">CCFEE 5887</strain>
    </source>
</reference>
<dbReference type="InterPro" id="IPR036396">
    <property type="entry name" value="Cyt_P450_sf"/>
</dbReference>
<evidence type="ECO:0000313" key="9">
    <source>
        <dbReference type="EMBL" id="KAK5532816.1"/>
    </source>
</evidence>
<comment type="caution">
    <text evidence="9">The sequence shown here is derived from an EMBL/GenBank/DDBJ whole genome shotgun (WGS) entry which is preliminary data.</text>
</comment>
<dbReference type="PRINTS" id="PR00465">
    <property type="entry name" value="EP450IV"/>
</dbReference>
<evidence type="ECO:0000256" key="1">
    <source>
        <dbReference type="ARBA" id="ARBA00001971"/>
    </source>
</evidence>
<feature type="binding site" description="axial binding residue" evidence="7">
    <location>
        <position position="542"/>
    </location>
    <ligand>
        <name>heme</name>
        <dbReference type="ChEBI" id="CHEBI:30413"/>
    </ligand>
    <ligandPart>
        <name>Fe</name>
        <dbReference type="ChEBI" id="CHEBI:18248"/>
    </ligandPart>
</feature>
<dbReference type="SUPFAM" id="SSF48264">
    <property type="entry name" value="Cytochrome P450"/>
    <property type="match status" value="1"/>
</dbReference>
<evidence type="ECO:0000256" key="4">
    <source>
        <dbReference type="ARBA" id="ARBA00022516"/>
    </source>
</evidence>
<keyword evidence="4" id="KW-0443">Lipid metabolism</keyword>
<dbReference type="PANTHER" id="PTHR24306">
    <property type="match status" value="1"/>
</dbReference>
<dbReference type="PANTHER" id="PTHR24306:SF7">
    <property type="entry name" value="AHBB"/>
    <property type="match status" value="1"/>
</dbReference>
<dbReference type="GO" id="GO:0020037">
    <property type="term" value="F:heme binding"/>
    <property type="evidence" value="ECO:0007669"/>
    <property type="project" value="InterPro"/>
</dbReference>
<dbReference type="InterPro" id="IPR002403">
    <property type="entry name" value="Cyt_P450_E_grp-IV"/>
</dbReference>
<name>A0AAV9Q3Z2_9PEZI</name>
<comment type="cofactor">
    <cofactor evidence="1 7">
        <name>heme</name>
        <dbReference type="ChEBI" id="CHEBI:30413"/>
    </cofactor>
</comment>
<dbReference type="EMBL" id="JAXLQG010000014">
    <property type="protein sequence ID" value="KAK5532816.1"/>
    <property type="molecule type" value="Genomic_DNA"/>
</dbReference>
<protein>
    <recommendedName>
        <fullName evidence="11">Cytochrome P450</fullName>
    </recommendedName>
</protein>
<dbReference type="AlphaFoldDB" id="A0AAV9Q3Z2"/>
<evidence type="ECO:0000256" key="5">
    <source>
        <dbReference type="ARBA" id="ARBA00022723"/>
    </source>
</evidence>
<evidence type="ECO:0000256" key="6">
    <source>
        <dbReference type="ARBA" id="ARBA00023004"/>
    </source>
</evidence>